<dbReference type="EMBL" id="BARU01017542">
    <property type="protein sequence ID" value="GAH60885.1"/>
    <property type="molecule type" value="Genomic_DNA"/>
</dbReference>
<evidence type="ECO:0000313" key="2">
    <source>
        <dbReference type="EMBL" id="GAH60885.1"/>
    </source>
</evidence>
<feature type="compositionally biased region" description="Basic and acidic residues" evidence="1">
    <location>
        <begin position="138"/>
        <end position="148"/>
    </location>
</feature>
<organism evidence="2">
    <name type="scientific">marine sediment metagenome</name>
    <dbReference type="NCBI Taxonomy" id="412755"/>
    <lineage>
        <taxon>unclassified sequences</taxon>
        <taxon>metagenomes</taxon>
        <taxon>ecological metagenomes</taxon>
    </lineage>
</organism>
<name>X1HUY0_9ZZZZ</name>
<dbReference type="AlphaFoldDB" id="X1HUY0"/>
<reference evidence="2" key="1">
    <citation type="journal article" date="2014" name="Front. Microbiol.">
        <title>High frequency of phylogenetically diverse reductive dehalogenase-homologous genes in deep subseafloor sedimentary metagenomes.</title>
        <authorList>
            <person name="Kawai M."/>
            <person name="Futagami T."/>
            <person name="Toyoda A."/>
            <person name="Takaki Y."/>
            <person name="Nishi S."/>
            <person name="Hori S."/>
            <person name="Arai W."/>
            <person name="Tsubouchi T."/>
            <person name="Morono Y."/>
            <person name="Uchiyama I."/>
            <person name="Ito T."/>
            <person name="Fujiyama A."/>
            <person name="Inagaki F."/>
            <person name="Takami H."/>
        </authorList>
    </citation>
    <scope>NUCLEOTIDE SEQUENCE</scope>
    <source>
        <strain evidence="2">Expedition CK06-06</strain>
    </source>
</reference>
<feature type="region of interest" description="Disordered" evidence="1">
    <location>
        <begin position="89"/>
        <end position="109"/>
    </location>
</feature>
<comment type="caution">
    <text evidence="2">The sequence shown here is derived from an EMBL/GenBank/DDBJ whole genome shotgun (WGS) entry which is preliminary data.</text>
</comment>
<proteinExistence type="predicted"/>
<accession>X1HUY0</accession>
<gene>
    <name evidence="2" type="ORF">S03H2_29082</name>
</gene>
<protein>
    <submittedName>
        <fullName evidence="2">Uncharacterized protein</fullName>
    </submittedName>
</protein>
<feature type="region of interest" description="Disordered" evidence="1">
    <location>
        <begin position="125"/>
        <end position="148"/>
    </location>
</feature>
<sequence>MTVRERMLSAIRREPVDRIPAATYNFHPLGNFSTEPGYAPMLEALRESENIGIVCKVDAGRKGGRGKLFSQTHKIEGDNTFTITQVESPKGELRTVHKKPGNQPGYTVEPLIKDDRDVERFLSLPGDPALIDMSPVKDTSEKLEDKGQ</sequence>
<evidence type="ECO:0000256" key="1">
    <source>
        <dbReference type="SAM" id="MobiDB-lite"/>
    </source>
</evidence>